<evidence type="ECO:0000256" key="3">
    <source>
        <dbReference type="ARBA" id="ARBA00022833"/>
    </source>
</evidence>
<dbReference type="InterPro" id="IPR007588">
    <property type="entry name" value="Znf_FLYWCH"/>
</dbReference>
<dbReference type="OrthoDB" id="93990at2759"/>
<accession>A0A814BUP2</accession>
<dbReference type="Pfam" id="PF04500">
    <property type="entry name" value="FLYWCH"/>
    <property type="match status" value="1"/>
</dbReference>
<gene>
    <name evidence="5" type="ORF">OXX778_LOCUS13051</name>
</gene>
<name>A0A814BUP2_9BILA</name>
<proteinExistence type="predicted"/>
<dbReference type="Gene3D" id="2.20.25.240">
    <property type="match status" value="1"/>
</dbReference>
<evidence type="ECO:0000313" key="6">
    <source>
        <dbReference type="Proteomes" id="UP000663879"/>
    </source>
</evidence>
<dbReference type="AlphaFoldDB" id="A0A814BUP2"/>
<evidence type="ECO:0000256" key="1">
    <source>
        <dbReference type="ARBA" id="ARBA00022723"/>
    </source>
</evidence>
<comment type="caution">
    <text evidence="5">The sequence shown here is derived from an EMBL/GenBank/DDBJ whole genome shotgun (WGS) entry which is preliminary data.</text>
</comment>
<feature type="domain" description="FLYWCH-type" evidence="4">
    <location>
        <begin position="19"/>
        <end position="71"/>
    </location>
</feature>
<sequence>MNELVLDDDLKENSWRLFKTQKNGYKLYSIGYTYTVDKPVLSLVPQASKVYWKCEDRTCPGRSISCGLNPPLKLTQSHFGHEKNINRLNELETIKKLKEIALNSNEPPRTIIRKTLIEMSTESIS</sequence>
<dbReference type="Proteomes" id="UP000663879">
    <property type="component" value="Unassembled WGS sequence"/>
</dbReference>
<dbReference type="EMBL" id="CAJNOC010002448">
    <property type="protein sequence ID" value="CAF0933757.1"/>
    <property type="molecule type" value="Genomic_DNA"/>
</dbReference>
<evidence type="ECO:0000313" key="5">
    <source>
        <dbReference type="EMBL" id="CAF0933757.1"/>
    </source>
</evidence>
<reference evidence="5" key="1">
    <citation type="submission" date="2021-02" db="EMBL/GenBank/DDBJ databases">
        <authorList>
            <person name="Nowell W R."/>
        </authorList>
    </citation>
    <scope>NUCLEOTIDE SEQUENCE</scope>
    <source>
        <strain evidence="5">Ploen Becks lab</strain>
    </source>
</reference>
<keyword evidence="6" id="KW-1185">Reference proteome</keyword>
<organism evidence="5 6">
    <name type="scientific">Brachionus calyciflorus</name>
    <dbReference type="NCBI Taxonomy" id="104777"/>
    <lineage>
        <taxon>Eukaryota</taxon>
        <taxon>Metazoa</taxon>
        <taxon>Spiralia</taxon>
        <taxon>Gnathifera</taxon>
        <taxon>Rotifera</taxon>
        <taxon>Eurotatoria</taxon>
        <taxon>Monogononta</taxon>
        <taxon>Pseudotrocha</taxon>
        <taxon>Ploima</taxon>
        <taxon>Brachionidae</taxon>
        <taxon>Brachionus</taxon>
    </lineage>
</organism>
<dbReference type="GO" id="GO:0008270">
    <property type="term" value="F:zinc ion binding"/>
    <property type="evidence" value="ECO:0007669"/>
    <property type="project" value="UniProtKB-KW"/>
</dbReference>
<keyword evidence="2" id="KW-0863">Zinc-finger</keyword>
<evidence type="ECO:0000259" key="4">
    <source>
        <dbReference type="Pfam" id="PF04500"/>
    </source>
</evidence>
<evidence type="ECO:0000256" key="2">
    <source>
        <dbReference type="ARBA" id="ARBA00022771"/>
    </source>
</evidence>
<keyword evidence="3" id="KW-0862">Zinc</keyword>
<protein>
    <recommendedName>
        <fullName evidence="4">FLYWCH-type domain-containing protein</fullName>
    </recommendedName>
</protein>
<keyword evidence="1" id="KW-0479">Metal-binding</keyword>